<sequence>MLFIGVTLTLAPSRLKDLLLFFKFDFQKVSFDSQNQKENMIQDTFFKGLCESKFNSRNLFVPSISGTQLYGLRQGYFLSGLPIESLFPGGESHWACYLPWD</sequence>
<accession>A0A8D8FGC4</accession>
<evidence type="ECO:0000313" key="1">
    <source>
        <dbReference type="EMBL" id="CAG6469064.1"/>
    </source>
</evidence>
<dbReference type="AlphaFoldDB" id="A0A8D8FGC4"/>
<dbReference type="EMBL" id="HBUE01062037">
    <property type="protein sequence ID" value="CAG6469064.1"/>
    <property type="molecule type" value="Transcribed_RNA"/>
</dbReference>
<protein>
    <submittedName>
        <fullName evidence="1">(northern house mosquito) hypothetical protein</fullName>
    </submittedName>
</protein>
<proteinExistence type="predicted"/>
<dbReference type="EMBL" id="HBUE01251131">
    <property type="protein sequence ID" value="CAG6554390.1"/>
    <property type="molecule type" value="Transcribed_RNA"/>
</dbReference>
<reference evidence="1" key="1">
    <citation type="submission" date="2021-05" db="EMBL/GenBank/DDBJ databases">
        <authorList>
            <person name="Alioto T."/>
            <person name="Alioto T."/>
            <person name="Gomez Garrido J."/>
        </authorList>
    </citation>
    <scope>NUCLEOTIDE SEQUENCE</scope>
</reference>
<dbReference type="EMBL" id="HBUE01146233">
    <property type="protein sequence ID" value="CAG6503142.1"/>
    <property type="molecule type" value="Transcribed_RNA"/>
</dbReference>
<name>A0A8D8FGC4_CULPI</name>
<organism evidence="1">
    <name type="scientific">Culex pipiens</name>
    <name type="common">House mosquito</name>
    <dbReference type="NCBI Taxonomy" id="7175"/>
    <lineage>
        <taxon>Eukaryota</taxon>
        <taxon>Metazoa</taxon>
        <taxon>Ecdysozoa</taxon>
        <taxon>Arthropoda</taxon>
        <taxon>Hexapoda</taxon>
        <taxon>Insecta</taxon>
        <taxon>Pterygota</taxon>
        <taxon>Neoptera</taxon>
        <taxon>Endopterygota</taxon>
        <taxon>Diptera</taxon>
        <taxon>Nematocera</taxon>
        <taxon>Culicoidea</taxon>
        <taxon>Culicidae</taxon>
        <taxon>Culicinae</taxon>
        <taxon>Culicini</taxon>
        <taxon>Culex</taxon>
        <taxon>Culex</taxon>
    </lineage>
</organism>